<name>A0A101MBH6_PENFR</name>
<feature type="transmembrane region" description="Helical" evidence="1">
    <location>
        <begin position="6"/>
        <end position="28"/>
    </location>
</feature>
<dbReference type="EMBL" id="LLXE01000366">
    <property type="protein sequence ID" value="KUM57420.1"/>
    <property type="molecule type" value="Genomic_DNA"/>
</dbReference>
<organism evidence="2 3">
    <name type="scientific">Penicillium freii</name>
    <dbReference type="NCBI Taxonomy" id="48697"/>
    <lineage>
        <taxon>Eukaryota</taxon>
        <taxon>Fungi</taxon>
        <taxon>Dikarya</taxon>
        <taxon>Ascomycota</taxon>
        <taxon>Pezizomycotina</taxon>
        <taxon>Eurotiomycetes</taxon>
        <taxon>Eurotiomycetidae</taxon>
        <taxon>Eurotiales</taxon>
        <taxon>Aspergillaceae</taxon>
        <taxon>Penicillium</taxon>
    </lineage>
</organism>
<protein>
    <submittedName>
        <fullName evidence="2">Uncharacterized protein</fullName>
    </submittedName>
</protein>
<proteinExistence type="predicted"/>
<accession>A0A101MBH6</accession>
<evidence type="ECO:0000256" key="1">
    <source>
        <dbReference type="SAM" id="Phobius"/>
    </source>
</evidence>
<keyword evidence="1" id="KW-0812">Transmembrane</keyword>
<keyword evidence="3" id="KW-1185">Reference proteome</keyword>
<reference evidence="2 3" key="1">
    <citation type="submission" date="2015-10" db="EMBL/GenBank/DDBJ databases">
        <title>Genome sequencing of Penicillium freii.</title>
        <authorList>
            <person name="Nguyen H.D."/>
            <person name="Visagie C.M."/>
            <person name="Seifert K.A."/>
        </authorList>
    </citation>
    <scope>NUCLEOTIDE SEQUENCE [LARGE SCALE GENOMIC DNA]</scope>
    <source>
        <strain evidence="2 3">DAOM 242723</strain>
    </source>
</reference>
<keyword evidence="1" id="KW-0472">Membrane</keyword>
<dbReference type="AlphaFoldDB" id="A0A101MBH6"/>
<comment type="caution">
    <text evidence="2">The sequence shown here is derived from an EMBL/GenBank/DDBJ whole genome shotgun (WGS) entry which is preliminary data.</text>
</comment>
<gene>
    <name evidence="2" type="ORF">ACN42_g9769</name>
</gene>
<evidence type="ECO:0000313" key="3">
    <source>
        <dbReference type="Proteomes" id="UP000055045"/>
    </source>
</evidence>
<evidence type="ECO:0000313" key="2">
    <source>
        <dbReference type="EMBL" id="KUM57420.1"/>
    </source>
</evidence>
<feature type="non-terminal residue" evidence="2">
    <location>
        <position position="1"/>
    </location>
</feature>
<sequence length="34" mass="3716">YLGSCTYHISSAGWGFPILAAAAFMRALRVRLSE</sequence>
<dbReference type="Proteomes" id="UP000055045">
    <property type="component" value="Unassembled WGS sequence"/>
</dbReference>
<keyword evidence="1" id="KW-1133">Transmembrane helix</keyword>